<gene>
    <name evidence="1" type="ORF">EZS28_019156</name>
</gene>
<name>A0A5J4VSY3_9EUKA</name>
<proteinExistence type="predicted"/>
<dbReference type="EMBL" id="SNRW01005317">
    <property type="protein sequence ID" value="KAA6385316.1"/>
    <property type="molecule type" value="Genomic_DNA"/>
</dbReference>
<sequence>MQLLRYNYKPCISTNETIDNPIILYYGTGTSKTADLWCRLGIYCYDGQIQQTMTSFNTPQYITDILTSEPVASLPTDYDDSQELLPNLQSNTFTINNATLKQNGLLQVKTTGNNYNEGIRIARSTDSNYCGIYLGCNPNSTTGTLADQWNITVPDTGEFRLGLGTQVVQANKGLMISADGNTLSFNGSVIAGVGATNGASSGSVNYSAGNPILWGLNSVGDEGGFFSSGANICWRAHPLTQGQVPP</sequence>
<dbReference type="Proteomes" id="UP000324800">
    <property type="component" value="Unassembled WGS sequence"/>
</dbReference>
<evidence type="ECO:0000313" key="2">
    <source>
        <dbReference type="Proteomes" id="UP000324800"/>
    </source>
</evidence>
<evidence type="ECO:0000313" key="1">
    <source>
        <dbReference type="EMBL" id="KAA6385316.1"/>
    </source>
</evidence>
<accession>A0A5J4VSY3</accession>
<organism evidence="1 2">
    <name type="scientific">Streblomastix strix</name>
    <dbReference type="NCBI Taxonomy" id="222440"/>
    <lineage>
        <taxon>Eukaryota</taxon>
        <taxon>Metamonada</taxon>
        <taxon>Preaxostyla</taxon>
        <taxon>Oxymonadida</taxon>
        <taxon>Streblomastigidae</taxon>
        <taxon>Streblomastix</taxon>
    </lineage>
</organism>
<dbReference type="AlphaFoldDB" id="A0A5J4VSY3"/>
<protein>
    <submittedName>
        <fullName evidence="1">Uncharacterized protein</fullName>
    </submittedName>
</protein>
<comment type="caution">
    <text evidence="1">The sequence shown here is derived from an EMBL/GenBank/DDBJ whole genome shotgun (WGS) entry which is preliminary data.</text>
</comment>
<reference evidence="1 2" key="1">
    <citation type="submission" date="2019-03" db="EMBL/GenBank/DDBJ databases">
        <title>Single cell metagenomics reveals metabolic interactions within the superorganism composed of flagellate Streblomastix strix and complex community of Bacteroidetes bacteria on its surface.</title>
        <authorList>
            <person name="Treitli S.C."/>
            <person name="Kolisko M."/>
            <person name="Husnik F."/>
            <person name="Keeling P."/>
            <person name="Hampl V."/>
        </authorList>
    </citation>
    <scope>NUCLEOTIDE SEQUENCE [LARGE SCALE GENOMIC DNA]</scope>
    <source>
        <strain evidence="1">ST1C</strain>
    </source>
</reference>